<protein>
    <recommendedName>
        <fullName evidence="4">S1 motif domain-containing protein</fullName>
    </recommendedName>
</protein>
<organism evidence="5">
    <name type="scientific">Aplanochytrium stocchinoi</name>
    <dbReference type="NCBI Taxonomy" id="215587"/>
    <lineage>
        <taxon>Eukaryota</taxon>
        <taxon>Sar</taxon>
        <taxon>Stramenopiles</taxon>
        <taxon>Bigyra</taxon>
        <taxon>Labyrinthulomycetes</taxon>
        <taxon>Thraustochytrida</taxon>
        <taxon>Thraustochytriidae</taxon>
        <taxon>Aplanochytrium</taxon>
    </lineage>
</organism>
<dbReference type="Gene3D" id="3.30.70.1130">
    <property type="entry name" value="EIF_2_alpha"/>
    <property type="match status" value="1"/>
</dbReference>
<dbReference type="SUPFAM" id="SSF116742">
    <property type="entry name" value="eIF2alpha middle domain-like"/>
    <property type="match status" value="1"/>
</dbReference>
<sequence>MATSASSPPGTISATEKAERDEQLSCRFYEQEYPEVDECVIVLVKNIADMGAYVELIEYNNIEGMILLSELSRRRIRSINKLIRVGKMEVAMVMRVDKEKGYIDLSRRRVTPEDVVKCDERYSKGKAVNSIMRNIAETTGQKLLTLNEKIAWPLAKAPFKSTHEAFRMSISDPDSVFGNLDIDESTLKKLLTVIRRKLTPQPIRIRADIEVTCFAEEGIDAIREALLAGEATSTKEVPIKIKLIAPPLYVMLTTALEKNSGIEAVNQAIEVVKKSIAERSGRLEVKVEPRVTSQQEEHALKTLMERMELDQEKFENEDED</sequence>
<dbReference type="InterPro" id="IPR011488">
    <property type="entry name" value="TIF_2_asu"/>
</dbReference>
<dbReference type="Pfam" id="PF07541">
    <property type="entry name" value="EIF_2_alpha"/>
    <property type="match status" value="1"/>
</dbReference>
<dbReference type="GO" id="GO:0033290">
    <property type="term" value="C:eukaryotic 48S preinitiation complex"/>
    <property type="evidence" value="ECO:0007669"/>
    <property type="project" value="TreeGrafter"/>
</dbReference>
<name>A0A7S3PJN5_9STRA</name>
<dbReference type="FunFam" id="2.40.50.140:FF:000015">
    <property type="entry name" value="Eukaryotic translation initiation factor 2 subunit alpha"/>
    <property type="match status" value="1"/>
</dbReference>
<keyword evidence="2" id="KW-0396">Initiation factor</keyword>
<dbReference type="SUPFAM" id="SSF110993">
    <property type="entry name" value="eIF-2-alpha, C-terminal domain"/>
    <property type="match status" value="1"/>
</dbReference>
<dbReference type="PANTHER" id="PTHR10602:SF0">
    <property type="entry name" value="EUKARYOTIC TRANSLATION INITIATION FACTOR 2 SUBUNIT 1"/>
    <property type="match status" value="1"/>
</dbReference>
<dbReference type="GO" id="GO:0003743">
    <property type="term" value="F:translation initiation factor activity"/>
    <property type="evidence" value="ECO:0007669"/>
    <property type="project" value="UniProtKB-KW"/>
</dbReference>
<dbReference type="InterPro" id="IPR012340">
    <property type="entry name" value="NA-bd_OB-fold"/>
</dbReference>
<dbReference type="Gene3D" id="1.10.150.190">
    <property type="entry name" value="Translation initiation factor 2, subunit 1, domain 2"/>
    <property type="match status" value="1"/>
</dbReference>
<dbReference type="InterPro" id="IPR024054">
    <property type="entry name" value="TIF2_asu_middle_sf"/>
</dbReference>
<evidence type="ECO:0000256" key="2">
    <source>
        <dbReference type="ARBA" id="ARBA00022540"/>
    </source>
</evidence>
<feature type="domain" description="S1 motif" evidence="4">
    <location>
        <begin position="37"/>
        <end position="108"/>
    </location>
</feature>
<dbReference type="FunFam" id="3.30.70.1130:FF:000001">
    <property type="entry name" value="Eukaryotic translation initiation factor 2 subunit 1"/>
    <property type="match status" value="1"/>
</dbReference>
<evidence type="ECO:0000259" key="4">
    <source>
        <dbReference type="PROSITE" id="PS50126"/>
    </source>
</evidence>
<gene>
    <name evidence="5" type="ORF">ASTO00021_LOCUS11656</name>
</gene>
<dbReference type="Gene3D" id="2.40.50.140">
    <property type="entry name" value="Nucleic acid-binding proteins"/>
    <property type="match status" value="1"/>
</dbReference>
<evidence type="ECO:0000313" key="5">
    <source>
        <dbReference type="EMBL" id="CAE0441524.1"/>
    </source>
</evidence>
<keyword evidence="3" id="KW-0648">Protein biosynthesis</keyword>
<dbReference type="InterPro" id="IPR044126">
    <property type="entry name" value="S1_IF2_alpha"/>
</dbReference>
<dbReference type="AlphaFoldDB" id="A0A7S3PJN5"/>
<comment type="similarity">
    <text evidence="1">Belongs to the eIF-2-alpha family.</text>
</comment>
<dbReference type="PROSITE" id="PS50126">
    <property type="entry name" value="S1"/>
    <property type="match status" value="1"/>
</dbReference>
<reference evidence="5" key="1">
    <citation type="submission" date="2021-01" db="EMBL/GenBank/DDBJ databases">
        <authorList>
            <person name="Corre E."/>
            <person name="Pelletier E."/>
            <person name="Niang G."/>
            <person name="Scheremetjew M."/>
            <person name="Finn R."/>
            <person name="Kale V."/>
            <person name="Holt S."/>
            <person name="Cochrane G."/>
            <person name="Meng A."/>
            <person name="Brown T."/>
            <person name="Cohen L."/>
        </authorList>
    </citation>
    <scope>NUCLEOTIDE SEQUENCE</scope>
    <source>
        <strain evidence="5">GSBS06</strain>
    </source>
</reference>
<dbReference type="Pfam" id="PF00575">
    <property type="entry name" value="S1"/>
    <property type="match status" value="1"/>
</dbReference>
<dbReference type="SMART" id="SM00316">
    <property type="entry name" value="S1"/>
    <property type="match status" value="1"/>
</dbReference>
<dbReference type="CDD" id="cd04452">
    <property type="entry name" value="S1_IF2_alpha"/>
    <property type="match status" value="1"/>
</dbReference>
<dbReference type="SUPFAM" id="SSF50249">
    <property type="entry name" value="Nucleic acid-binding proteins"/>
    <property type="match status" value="1"/>
</dbReference>
<dbReference type="EMBL" id="HBIN01015360">
    <property type="protein sequence ID" value="CAE0441524.1"/>
    <property type="molecule type" value="Transcribed_RNA"/>
</dbReference>
<dbReference type="GO" id="GO:0005850">
    <property type="term" value="C:eukaryotic translation initiation factor 2 complex"/>
    <property type="evidence" value="ECO:0007669"/>
    <property type="project" value="TreeGrafter"/>
</dbReference>
<dbReference type="InterPro" id="IPR003029">
    <property type="entry name" value="S1_domain"/>
</dbReference>
<dbReference type="InterPro" id="IPR024055">
    <property type="entry name" value="TIF2_asu_C"/>
</dbReference>
<accession>A0A7S3PJN5</accession>
<dbReference type="GO" id="GO:0003723">
    <property type="term" value="F:RNA binding"/>
    <property type="evidence" value="ECO:0007669"/>
    <property type="project" value="InterPro"/>
</dbReference>
<dbReference type="GO" id="GO:0043022">
    <property type="term" value="F:ribosome binding"/>
    <property type="evidence" value="ECO:0007669"/>
    <property type="project" value="TreeGrafter"/>
</dbReference>
<dbReference type="PANTHER" id="PTHR10602">
    <property type="entry name" value="EUKARYOTIC TRANSLATION INITIATION FACTOR 2 SUBUNIT 1"/>
    <property type="match status" value="1"/>
</dbReference>
<evidence type="ECO:0000256" key="3">
    <source>
        <dbReference type="ARBA" id="ARBA00022917"/>
    </source>
</evidence>
<evidence type="ECO:0000256" key="1">
    <source>
        <dbReference type="ARBA" id="ARBA00007223"/>
    </source>
</evidence>
<proteinExistence type="inferred from homology"/>